<accession>A0ABP6XWQ7</accession>
<feature type="chain" id="PRO_5045706985" description="Secreted protein" evidence="1">
    <location>
        <begin position="35"/>
        <end position="164"/>
    </location>
</feature>
<dbReference type="RefSeq" id="WP_345567313.1">
    <property type="nucleotide sequence ID" value="NZ_BAABDQ010000015.1"/>
</dbReference>
<dbReference type="Proteomes" id="UP001500630">
    <property type="component" value="Unassembled WGS sequence"/>
</dbReference>
<protein>
    <recommendedName>
        <fullName evidence="4">Secreted protein</fullName>
    </recommendedName>
</protein>
<comment type="caution">
    <text evidence="2">The sequence shown here is derived from an EMBL/GenBank/DDBJ whole genome shotgun (WGS) entry which is preliminary data.</text>
</comment>
<evidence type="ECO:0000256" key="1">
    <source>
        <dbReference type="SAM" id="SignalP"/>
    </source>
</evidence>
<organism evidence="2 3">
    <name type="scientific">Nonomuraea rosea</name>
    <dbReference type="NCBI Taxonomy" id="638574"/>
    <lineage>
        <taxon>Bacteria</taxon>
        <taxon>Bacillati</taxon>
        <taxon>Actinomycetota</taxon>
        <taxon>Actinomycetes</taxon>
        <taxon>Streptosporangiales</taxon>
        <taxon>Streptosporangiaceae</taxon>
        <taxon>Nonomuraea</taxon>
    </lineage>
</organism>
<name>A0ABP6XWQ7_9ACTN</name>
<keyword evidence="1" id="KW-0732">Signal</keyword>
<evidence type="ECO:0000313" key="2">
    <source>
        <dbReference type="EMBL" id="GAA3573219.1"/>
    </source>
</evidence>
<feature type="signal peptide" evidence="1">
    <location>
        <begin position="1"/>
        <end position="34"/>
    </location>
</feature>
<proteinExistence type="predicted"/>
<reference evidence="3" key="1">
    <citation type="journal article" date="2019" name="Int. J. Syst. Evol. Microbiol.">
        <title>The Global Catalogue of Microorganisms (GCM) 10K type strain sequencing project: providing services to taxonomists for standard genome sequencing and annotation.</title>
        <authorList>
            <consortium name="The Broad Institute Genomics Platform"/>
            <consortium name="The Broad Institute Genome Sequencing Center for Infectious Disease"/>
            <person name="Wu L."/>
            <person name="Ma J."/>
        </authorList>
    </citation>
    <scope>NUCLEOTIDE SEQUENCE [LARGE SCALE GENOMIC DNA]</scope>
    <source>
        <strain evidence="3">JCM 17326</strain>
    </source>
</reference>
<sequence length="164" mass="17709">MSARARATGRRLTSGVFGLLVAAGVMITTSPARAAAVPDGCWGTGPVVVDPQGRQWPTRYCHNYIAGDLYNYVGSGWQPIGRMNAGDNWFVCQAHGPENPPVQSWKNDIWLYTQGDEGWANDGWGAFPATHVSGGVNYGPIPNLDWCPWENSLTSATKTPASAW</sequence>
<keyword evidence="3" id="KW-1185">Reference proteome</keyword>
<dbReference type="EMBL" id="BAABDQ010000015">
    <property type="protein sequence ID" value="GAA3573219.1"/>
    <property type="molecule type" value="Genomic_DNA"/>
</dbReference>
<evidence type="ECO:0000313" key="3">
    <source>
        <dbReference type="Proteomes" id="UP001500630"/>
    </source>
</evidence>
<gene>
    <name evidence="2" type="ORF">GCM10022419_062690</name>
</gene>
<evidence type="ECO:0008006" key="4">
    <source>
        <dbReference type="Google" id="ProtNLM"/>
    </source>
</evidence>